<dbReference type="EMBL" id="JAUSWJ010000001">
    <property type="protein sequence ID" value="MDQ0517097.1"/>
    <property type="molecule type" value="Genomic_DNA"/>
</dbReference>
<comment type="caution">
    <text evidence="1">The sequence shown here is derived from an EMBL/GenBank/DDBJ whole genome shotgun (WGS) entry which is preliminary data.</text>
</comment>
<evidence type="ECO:0000313" key="1">
    <source>
        <dbReference type="EMBL" id="MDQ0517097.1"/>
    </source>
</evidence>
<accession>A0ABU0M846</accession>
<reference evidence="1 2" key="1">
    <citation type="submission" date="2023-07" db="EMBL/GenBank/DDBJ databases">
        <title>Genomic Encyclopedia of Type Strains, Phase IV (KMG-IV): sequencing the most valuable type-strain genomes for metagenomic binning, comparative biology and taxonomic classification.</title>
        <authorList>
            <person name="Goeker M."/>
        </authorList>
    </citation>
    <scope>NUCLEOTIDE SEQUENCE [LARGE SCALE GENOMIC DNA]</scope>
    <source>
        <strain evidence="1 2">B1-1</strain>
    </source>
</reference>
<evidence type="ECO:0000313" key="2">
    <source>
        <dbReference type="Proteomes" id="UP001223743"/>
    </source>
</evidence>
<organism evidence="1 2">
    <name type="scientific">Kaistia geumhonensis</name>
    <dbReference type="NCBI Taxonomy" id="410839"/>
    <lineage>
        <taxon>Bacteria</taxon>
        <taxon>Pseudomonadati</taxon>
        <taxon>Pseudomonadota</taxon>
        <taxon>Alphaproteobacteria</taxon>
        <taxon>Hyphomicrobiales</taxon>
        <taxon>Kaistiaceae</taxon>
        <taxon>Kaistia</taxon>
    </lineage>
</organism>
<dbReference type="RefSeq" id="WP_266278733.1">
    <property type="nucleotide sequence ID" value="NZ_JAPKNF010000001.1"/>
</dbReference>
<name>A0ABU0M846_9HYPH</name>
<protein>
    <submittedName>
        <fullName evidence="1">Uncharacterized protein</fullName>
    </submittedName>
</protein>
<proteinExistence type="predicted"/>
<gene>
    <name evidence="1" type="ORF">QO015_002710</name>
</gene>
<dbReference type="Proteomes" id="UP001223743">
    <property type="component" value="Unassembled WGS sequence"/>
</dbReference>
<keyword evidence="2" id="KW-1185">Reference proteome</keyword>
<sequence>MRPEDVRYAGLAEQRAAETHEDMLADRDDTIMAARDHRECVKSLLQPRRIPALLDLVDERRPGKGEIGDTSCRRHRLERATIGMRLGNRGRLPIRVMHQEGATLSTILDQKQFRQDSWPARLSRIDRSTTTPPKAF</sequence>